<keyword evidence="1" id="KW-0812">Transmembrane</keyword>
<feature type="transmembrane region" description="Helical" evidence="1">
    <location>
        <begin position="27"/>
        <end position="49"/>
    </location>
</feature>
<organism evidence="2 3">
    <name type="scientific">Schleiferilactobacillus harbinensis DSM 16991</name>
    <dbReference type="NCBI Taxonomy" id="1122147"/>
    <lineage>
        <taxon>Bacteria</taxon>
        <taxon>Bacillati</taxon>
        <taxon>Bacillota</taxon>
        <taxon>Bacilli</taxon>
        <taxon>Lactobacillales</taxon>
        <taxon>Lactobacillaceae</taxon>
        <taxon>Schleiferilactobacillus</taxon>
    </lineage>
</organism>
<proteinExistence type="predicted"/>
<sequence length="252" mass="28809">MYNEGKMEATIMARGWAVIWHKHHRGLFVFLVGTLLLTMIQIASMYSWAGKESLPEFVKHISSSGTSPFSAVWWLILLIVFMGGDASALQKELSAIGLTDQQRWRLMSVFAAALAVWSATLAIADRTLTYLYYTDTVTAPWPLPLLGVTAWLIHFGYYWLAALLCLRAVQWPERWIQYLAYCLIGWITVLLLISFFPATNMIRYQVTTFLNRTPILVLIVEFSAIAVLSWRIQAHPLPVKQDRLFHKVSKPM</sequence>
<feature type="transmembrane region" description="Helical" evidence="1">
    <location>
        <begin position="209"/>
        <end position="230"/>
    </location>
</feature>
<feature type="transmembrane region" description="Helical" evidence="1">
    <location>
        <begin position="69"/>
        <end position="89"/>
    </location>
</feature>
<reference evidence="2 3" key="1">
    <citation type="journal article" date="2015" name="Genome Announc.">
        <title>Expanding the biotechnology potential of lactobacilli through comparative genomics of 213 strains and associated genera.</title>
        <authorList>
            <person name="Sun Z."/>
            <person name="Harris H.M."/>
            <person name="McCann A."/>
            <person name="Guo C."/>
            <person name="Argimon S."/>
            <person name="Zhang W."/>
            <person name="Yang X."/>
            <person name="Jeffery I.B."/>
            <person name="Cooney J.C."/>
            <person name="Kagawa T.F."/>
            <person name="Liu W."/>
            <person name="Song Y."/>
            <person name="Salvetti E."/>
            <person name="Wrobel A."/>
            <person name="Rasinkangas P."/>
            <person name="Parkhill J."/>
            <person name="Rea M.C."/>
            <person name="O'Sullivan O."/>
            <person name="Ritari J."/>
            <person name="Douillard F.P."/>
            <person name="Paul Ross R."/>
            <person name="Yang R."/>
            <person name="Briner A.E."/>
            <person name="Felis G.E."/>
            <person name="de Vos W.M."/>
            <person name="Barrangou R."/>
            <person name="Klaenhammer T.R."/>
            <person name="Caufield P.W."/>
            <person name="Cui Y."/>
            <person name="Zhang H."/>
            <person name="O'Toole P.W."/>
        </authorList>
    </citation>
    <scope>NUCLEOTIDE SEQUENCE [LARGE SCALE GENOMIC DNA]</scope>
    <source>
        <strain evidence="2 3">DSM 16991</strain>
    </source>
</reference>
<gene>
    <name evidence="2" type="ORF">FC91_GL002587</name>
</gene>
<dbReference type="AlphaFoldDB" id="A0A0R1XBA0"/>
<feature type="transmembrane region" description="Helical" evidence="1">
    <location>
        <begin position="178"/>
        <end position="197"/>
    </location>
</feature>
<feature type="transmembrane region" description="Helical" evidence="1">
    <location>
        <begin position="145"/>
        <end position="166"/>
    </location>
</feature>
<keyword evidence="1" id="KW-0472">Membrane</keyword>
<evidence type="ECO:0000313" key="2">
    <source>
        <dbReference type="EMBL" id="KRM27378.1"/>
    </source>
</evidence>
<comment type="caution">
    <text evidence="2">The sequence shown here is derived from an EMBL/GenBank/DDBJ whole genome shotgun (WGS) entry which is preliminary data.</text>
</comment>
<protein>
    <submittedName>
        <fullName evidence="2">Uncharacterized protein</fullName>
    </submittedName>
</protein>
<feature type="transmembrane region" description="Helical" evidence="1">
    <location>
        <begin position="109"/>
        <end position="133"/>
    </location>
</feature>
<evidence type="ECO:0000313" key="3">
    <source>
        <dbReference type="Proteomes" id="UP000050949"/>
    </source>
</evidence>
<keyword evidence="1" id="KW-1133">Transmembrane helix</keyword>
<accession>A0A0R1XBA0</accession>
<evidence type="ECO:0000256" key="1">
    <source>
        <dbReference type="SAM" id="Phobius"/>
    </source>
</evidence>
<dbReference type="Proteomes" id="UP000050949">
    <property type="component" value="Unassembled WGS sequence"/>
</dbReference>
<dbReference type="PATRIC" id="fig|1122147.4.peg.2668"/>
<dbReference type="EMBL" id="AZFW01000050">
    <property type="protein sequence ID" value="KRM27378.1"/>
    <property type="molecule type" value="Genomic_DNA"/>
</dbReference>
<name>A0A0R1XBA0_9LACO</name>